<dbReference type="EMBL" id="JAWHTF010000004">
    <property type="protein sequence ID" value="MDU8886312.1"/>
    <property type="molecule type" value="Genomic_DNA"/>
</dbReference>
<organism evidence="1 2">
    <name type="scientific">Gilvirhabdus luticola</name>
    <dbReference type="NCBI Taxonomy" id="3079858"/>
    <lineage>
        <taxon>Bacteria</taxon>
        <taxon>Pseudomonadati</taxon>
        <taxon>Bacteroidota</taxon>
        <taxon>Flavobacteriia</taxon>
        <taxon>Flavobacteriales</taxon>
        <taxon>Flavobacteriaceae</taxon>
        <taxon>Gilvirhabdus</taxon>
    </lineage>
</organism>
<gene>
    <name evidence="1" type="ORF">RXV94_09085</name>
</gene>
<evidence type="ECO:0008006" key="3">
    <source>
        <dbReference type="Google" id="ProtNLM"/>
    </source>
</evidence>
<sequence length="255" mass="29864">MKNEIFQHIDNIIEKIDMYKVEPIFSKEIKLRNDRKVSKELSENEIVEIFITLIAYSQNANSKLVEQIINSGIFKEIFDDFDINKICKMNPCDLADKYWNKIGGIRQQAKLFHIVSLARKIKNIGSFRILLTKTEIPKSIKTEKDIDRFWIGFNKLRKVMEVNKVPFFRSTTSLLHLLLDMGYDCVKPDLVVMKVAKKIGIVEKETGEKNLIQTVRTIQEYSVYKNIRPSVIDLYFLIDEGQLGAKKFVKQEFYK</sequence>
<evidence type="ECO:0000313" key="2">
    <source>
        <dbReference type="Proteomes" id="UP001268651"/>
    </source>
</evidence>
<accession>A0ABU3U7C7</accession>
<name>A0ABU3U7C7_9FLAO</name>
<dbReference type="Proteomes" id="UP001268651">
    <property type="component" value="Unassembled WGS sequence"/>
</dbReference>
<keyword evidence="2" id="KW-1185">Reference proteome</keyword>
<reference evidence="1 2" key="1">
    <citation type="submission" date="2023-10" db="EMBL/GenBank/DDBJ databases">
        <title>Marimonas sp. nov. isolated from tidal mud flat.</title>
        <authorList>
            <person name="Jaincy N.J."/>
            <person name="Srinivasan S."/>
            <person name="Lee S.-S."/>
        </authorList>
    </citation>
    <scope>NUCLEOTIDE SEQUENCE [LARGE SCALE GENOMIC DNA]</scope>
    <source>
        <strain evidence="1 2">MJ-SS3</strain>
    </source>
</reference>
<proteinExistence type="predicted"/>
<comment type="caution">
    <text evidence="1">The sequence shown here is derived from an EMBL/GenBank/DDBJ whole genome shotgun (WGS) entry which is preliminary data.</text>
</comment>
<dbReference type="RefSeq" id="WP_316662304.1">
    <property type="nucleotide sequence ID" value="NZ_JAWHTF010000004.1"/>
</dbReference>
<evidence type="ECO:0000313" key="1">
    <source>
        <dbReference type="EMBL" id="MDU8886312.1"/>
    </source>
</evidence>
<protein>
    <recommendedName>
        <fullName evidence="3">TIGR02757 family protein</fullName>
    </recommendedName>
</protein>